<accession>F7Q625</accession>
<keyword evidence="1" id="KW-0477">Merozoite</keyword>
<name>F7Q625_9GAMM</name>
<sequence length="158" mass="17654">MRLILLRRPAHVVLGRLSQSSDVKERVYEQSVAFFSTNESVFTALAATFVSLGGLHESTQTLERMKQGMNESIETLANVGDDVLMQGTRAGYGPSLRAESVEKLVDAIADYQQRTYETTREMRQLATDNGDEIARLVEAGKARYSRLLHEEPKNPHSP</sequence>
<evidence type="ECO:0000313" key="1">
    <source>
        <dbReference type="EMBL" id="ERJ17749.1"/>
    </source>
</evidence>
<dbReference type="AlphaFoldDB" id="F7Q625"/>
<evidence type="ECO:0000313" key="2">
    <source>
        <dbReference type="Proteomes" id="UP000006242"/>
    </source>
</evidence>
<dbReference type="STRING" id="1033802.SSPSH_003433"/>
<protein>
    <submittedName>
        <fullName evidence="1">Merozoite surface protein 3b</fullName>
    </submittedName>
</protein>
<dbReference type="EMBL" id="AFNV02000029">
    <property type="protein sequence ID" value="ERJ17749.1"/>
    <property type="molecule type" value="Genomic_DNA"/>
</dbReference>
<proteinExistence type="predicted"/>
<dbReference type="Proteomes" id="UP000006242">
    <property type="component" value="Unassembled WGS sequence"/>
</dbReference>
<dbReference type="RefSeq" id="WP_006912976.1">
    <property type="nucleotide sequence ID" value="NZ_AFNV02000029.1"/>
</dbReference>
<reference evidence="1 2" key="2">
    <citation type="journal article" date="2013" name="PLoS ONE">
        <title>INDIGO - INtegrated Data Warehouse of MIcrobial GenOmes with Examples from the Red Sea Extremophiles.</title>
        <authorList>
            <person name="Alam I."/>
            <person name="Antunes A."/>
            <person name="Kamau A.A."/>
            <person name="Ba Alawi W."/>
            <person name="Kalkatawi M."/>
            <person name="Stingl U."/>
            <person name="Bajic V.B."/>
        </authorList>
    </citation>
    <scope>NUCLEOTIDE SEQUENCE [LARGE SCALE GENOMIC DNA]</scope>
    <source>
        <strain evidence="1 2">E1L3A</strain>
    </source>
</reference>
<gene>
    <name evidence="1" type="ORF">SSPSH_003433</name>
</gene>
<dbReference type="OrthoDB" id="247330at2"/>
<keyword evidence="2" id="KW-1185">Reference proteome</keyword>
<dbReference type="eggNOG" id="ENOG502Z9KD">
    <property type="taxonomic scope" value="Bacteria"/>
</dbReference>
<reference evidence="1 2" key="1">
    <citation type="journal article" date="2011" name="J. Bacteriol.">
        <title>Genome sequence of Salinisphaera shabanensis, a gammaproteobacterium from the harsh, variable environment of the brine-seawater interface of the Shaban Deep in the Red Sea.</title>
        <authorList>
            <person name="Antunes A."/>
            <person name="Alam I."/>
            <person name="Bajic V.B."/>
            <person name="Stingl U."/>
        </authorList>
    </citation>
    <scope>NUCLEOTIDE SEQUENCE [LARGE SCALE GENOMIC DNA]</scope>
    <source>
        <strain evidence="1 2">E1L3A</strain>
    </source>
</reference>
<organism evidence="1 2">
    <name type="scientific">Salinisphaera shabanensis E1L3A</name>
    <dbReference type="NCBI Taxonomy" id="1033802"/>
    <lineage>
        <taxon>Bacteria</taxon>
        <taxon>Pseudomonadati</taxon>
        <taxon>Pseudomonadota</taxon>
        <taxon>Gammaproteobacteria</taxon>
        <taxon>Salinisphaerales</taxon>
        <taxon>Salinisphaeraceae</taxon>
        <taxon>Salinisphaera</taxon>
    </lineage>
</organism>
<comment type="caution">
    <text evidence="1">The sequence shown here is derived from an EMBL/GenBank/DDBJ whole genome shotgun (WGS) entry which is preliminary data.</text>
</comment>